<evidence type="ECO:0000313" key="2">
    <source>
        <dbReference type="Proteomes" id="UP000217895"/>
    </source>
</evidence>
<reference evidence="1 2" key="1">
    <citation type="submission" date="2017-06" db="EMBL/GenBank/DDBJ databases">
        <title>Genome sequencing of cyanobaciteial culture collection at National Institute for Environmental Studies (NIES).</title>
        <authorList>
            <person name="Hirose Y."/>
            <person name="Shimura Y."/>
            <person name="Fujisawa T."/>
            <person name="Nakamura Y."/>
            <person name="Kawachi M."/>
        </authorList>
    </citation>
    <scope>NUCLEOTIDE SEQUENCE [LARGE SCALE GENOMIC DNA]</scope>
    <source>
        <strain evidence="1 2">NIES-2135</strain>
    </source>
</reference>
<proteinExistence type="predicted"/>
<keyword evidence="2" id="KW-1185">Reference proteome</keyword>
<name>A0A1Z4JNH6_LEPBY</name>
<dbReference type="AlphaFoldDB" id="A0A1Z4JNH6"/>
<gene>
    <name evidence="1" type="ORF">NIES2135_51770</name>
</gene>
<organism evidence="1 2">
    <name type="scientific">Leptolyngbya boryana NIES-2135</name>
    <dbReference type="NCBI Taxonomy" id="1973484"/>
    <lineage>
        <taxon>Bacteria</taxon>
        <taxon>Bacillati</taxon>
        <taxon>Cyanobacteriota</taxon>
        <taxon>Cyanophyceae</taxon>
        <taxon>Leptolyngbyales</taxon>
        <taxon>Leptolyngbyaceae</taxon>
        <taxon>Leptolyngbya group</taxon>
        <taxon>Leptolyngbya</taxon>
    </lineage>
</organism>
<dbReference type="Proteomes" id="UP000217895">
    <property type="component" value="Chromosome"/>
</dbReference>
<protein>
    <submittedName>
        <fullName evidence="1">Uncharacterized protein</fullName>
    </submittedName>
</protein>
<accession>A0A1Z4JNH6</accession>
<sequence length="49" mass="5270">MPGYLVVQKLRHDKSKFLAPAGFTQENPEGLKAAILSLADEGEAIADKT</sequence>
<dbReference type="EMBL" id="AP018203">
    <property type="protein sequence ID" value="BAY58304.1"/>
    <property type="molecule type" value="Genomic_DNA"/>
</dbReference>
<evidence type="ECO:0000313" key="1">
    <source>
        <dbReference type="EMBL" id="BAY58304.1"/>
    </source>
</evidence>